<keyword evidence="3 6" id="KW-0812">Transmembrane</keyword>
<dbReference type="AlphaFoldDB" id="A0A931I171"/>
<comment type="subcellular location">
    <subcellularLocation>
        <location evidence="1">Membrane</location>
        <topology evidence="1">Multi-pass membrane protein</topology>
    </subcellularLocation>
</comment>
<dbReference type="PANTHER" id="PTHR32322">
    <property type="entry name" value="INNER MEMBRANE TRANSPORTER"/>
    <property type="match status" value="1"/>
</dbReference>
<evidence type="ECO:0000313" key="8">
    <source>
        <dbReference type="EMBL" id="MBH0237376.1"/>
    </source>
</evidence>
<keyword evidence="4 6" id="KW-1133">Transmembrane helix</keyword>
<evidence type="ECO:0000256" key="4">
    <source>
        <dbReference type="ARBA" id="ARBA00022989"/>
    </source>
</evidence>
<dbReference type="InterPro" id="IPR050638">
    <property type="entry name" value="AA-Vitamin_Transporters"/>
</dbReference>
<dbReference type="Pfam" id="PF00892">
    <property type="entry name" value="EamA"/>
    <property type="match status" value="2"/>
</dbReference>
<protein>
    <submittedName>
        <fullName evidence="8">DMT family transporter</fullName>
    </submittedName>
</protein>
<feature type="transmembrane region" description="Helical" evidence="6">
    <location>
        <begin position="239"/>
        <end position="257"/>
    </location>
</feature>
<feature type="transmembrane region" description="Helical" evidence="6">
    <location>
        <begin position="206"/>
        <end position="227"/>
    </location>
</feature>
<dbReference type="Gene3D" id="1.10.3730.20">
    <property type="match status" value="1"/>
</dbReference>
<accession>A0A931I171</accession>
<evidence type="ECO:0000256" key="5">
    <source>
        <dbReference type="ARBA" id="ARBA00023136"/>
    </source>
</evidence>
<feature type="transmembrane region" description="Helical" evidence="6">
    <location>
        <begin position="27"/>
        <end position="44"/>
    </location>
</feature>
<evidence type="ECO:0000256" key="6">
    <source>
        <dbReference type="SAM" id="Phobius"/>
    </source>
</evidence>
<dbReference type="RefSeq" id="WP_197310476.1">
    <property type="nucleotide sequence ID" value="NZ_JADZLT010000043.1"/>
</dbReference>
<dbReference type="Proteomes" id="UP000631694">
    <property type="component" value="Unassembled WGS sequence"/>
</dbReference>
<keyword evidence="5 6" id="KW-0472">Membrane</keyword>
<reference evidence="8" key="1">
    <citation type="submission" date="2020-12" db="EMBL/GenBank/DDBJ databases">
        <title>Methylobrevis albus sp. nov., isolated from fresh water lack sediment.</title>
        <authorList>
            <person name="Zou Q."/>
        </authorList>
    </citation>
    <scope>NUCLEOTIDE SEQUENCE</scope>
    <source>
        <strain evidence="8">L22</strain>
    </source>
</reference>
<gene>
    <name evidence="8" type="ORF">I5731_06045</name>
</gene>
<dbReference type="PANTHER" id="PTHR32322:SF2">
    <property type="entry name" value="EAMA DOMAIN-CONTAINING PROTEIN"/>
    <property type="match status" value="1"/>
</dbReference>
<feature type="transmembrane region" description="Helical" evidence="6">
    <location>
        <begin position="56"/>
        <end position="76"/>
    </location>
</feature>
<dbReference type="SUPFAM" id="SSF103481">
    <property type="entry name" value="Multidrug resistance efflux transporter EmrE"/>
    <property type="match status" value="2"/>
</dbReference>
<proteinExistence type="inferred from homology"/>
<dbReference type="GO" id="GO:0016020">
    <property type="term" value="C:membrane"/>
    <property type="evidence" value="ECO:0007669"/>
    <property type="project" value="UniProtKB-SubCell"/>
</dbReference>
<feature type="domain" description="EamA" evidence="7">
    <location>
        <begin position="143"/>
        <end position="278"/>
    </location>
</feature>
<feature type="transmembrane region" description="Helical" evidence="6">
    <location>
        <begin position="263"/>
        <end position="283"/>
    </location>
</feature>
<comment type="caution">
    <text evidence="8">The sequence shown here is derived from an EMBL/GenBank/DDBJ whole genome shotgun (WGS) entry which is preliminary data.</text>
</comment>
<evidence type="ECO:0000313" key="9">
    <source>
        <dbReference type="Proteomes" id="UP000631694"/>
    </source>
</evidence>
<evidence type="ECO:0000256" key="2">
    <source>
        <dbReference type="ARBA" id="ARBA00007362"/>
    </source>
</evidence>
<dbReference type="InterPro" id="IPR000620">
    <property type="entry name" value="EamA_dom"/>
</dbReference>
<evidence type="ECO:0000256" key="3">
    <source>
        <dbReference type="ARBA" id="ARBA00022692"/>
    </source>
</evidence>
<feature type="transmembrane region" description="Helical" evidence="6">
    <location>
        <begin position="171"/>
        <end position="194"/>
    </location>
</feature>
<keyword evidence="9" id="KW-1185">Reference proteome</keyword>
<evidence type="ECO:0000259" key="7">
    <source>
        <dbReference type="Pfam" id="PF00892"/>
    </source>
</evidence>
<organism evidence="8 9">
    <name type="scientific">Methylobrevis albus</name>
    <dbReference type="NCBI Taxonomy" id="2793297"/>
    <lineage>
        <taxon>Bacteria</taxon>
        <taxon>Pseudomonadati</taxon>
        <taxon>Pseudomonadota</taxon>
        <taxon>Alphaproteobacteria</taxon>
        <taxon>Hyphomicrobiales</taxon>
        <taxon>Pleomorphomonadaceae</taxon>
        <taxon>Methylobrevis</taxon>
    </lineage>
</organism>
<sequence length="286" mass="28773">MLPFVFVLIWSTGFVAARLVADHADPALFLTVRFVLAAALFAVLARRAAWPRGPALVKHLVAGGLMTGVYLGASWWAVAHGLAAGVMALIGALQPLLTAIAAAALFGRRIGPVTAVGLAIGLAGVALVLAPRLAAAELSLVPVLAGLGSIAALTAGTMVQKSSLAGDDLFTAGAIQHLGAALVTSTMLGIGLAAGGTPHWDGSAALWLALAWAVGVLSLGGTGLLILLVRRGDATRTTALMLLVPPVAALLAFILFGEALTPIQFAGFALALAGVGLVQGLGVRRR</sequence>
<feature type="transmembrane region" description="Helical" evidence="6">
    <location>
        <begin position="140"/>
        <end position="159"/>
    </location>
</feature>
<feature type="domain" description="EamA" evidence="7">
    <location>
        <begin position="4"/>
        <end position="129"/>
    </location>
</feature>
<name>A0A931I171_9HYPH</name>
<comment type="similarity">
    <text evidence="2">Belongs to the EamA transporter family.</text>
</comment>
<evidence type="ECO:0000256" key="1">
    <source>
        <dbReference type="ARBA" id="ARBA00004141"/>
    </source>
</evidence>
<dbReference type="InterPro" id="IPR037185">
    <property type="entry name" value="EmrE-like"/>
</dbReference>
<feature type="transmembrane region" description="Helical" evidence="6">
    <location>
        <begin position="113"/>
        <end position="134"/>
    </location>
</feature>
<feature type="transmembrane region" description="Helical" evidence="6">
    <location>
        <begin position="82"/>
        <end position="106"/>
    </location>
</feature>
<dbReference type="EMBL" id="JADZLT010000043">
    <property type="protein sequence ID" value="MBH0237376.1"/>
    <property type="molecule type" value="Genomic_DNA"/>
</dbReference>